<name>A0A9X9WJA3_9PROT</name>
<comment type="caution">
    <text evidence="4">The sequence shown here is derived from an EMBL/GenBank/DDBJ whole genome shotgun (WGS) entry which is preliminary data.</text>
</comment>
<sequence>MSQPEGQTDAGAPEAALEAIRSAIAAAPRDPRLHADHVALLRGLGRTEDAIAAARAAVAATPLRAPAHVLMGETLLWAQRRPAAQAAFARARELDPADRRALLGAILVEPAASGGQEAGPLLAGEMERLLAVGAPPAEWLALTGALREQGRVPLAITVAARAVAALPTEAALHLRLGAMRMAAGRAVEAEPAFREAARLDPSLLDAWLGLTDALWRQRRIPEGVAALAEAVAAHPDSATLASRQATFLVAAHEPVAAERAARRALSLDAQDESAWLCLGDAIWRQHRQRDSVRAIEEGLVAMPDSVALAARLGHLLISQDRRAAAVEAFRRAVSGDRAPAHVWLGFTDALWRAGQAEEAAEAVRRGLAAHPNSAELRARLAQLLMAGGEEEGARTTLAEALATDPASEEVHLAMADALWRQGRRAEAVAAAREAVAAVPDKPAVAARLGHLLLEAGEIAEAAAIFERVTAQAPKLVTGWVGLCDAERERKNIKAAIAALRSAEAAGADRPTMRMLRYRLFGDLEE</sequence>
<dbReference type="PROSITE" id="PS50005">
    <property type="entry name" value="TPR"/>
    <property type="match status" value="1"/>
</dbReference>
<dbReference type="SUPFAM" id="SSF48452">
    <property type="entry name" value="TPR-like"/>
    <property type="match status" value="3"/>
</dbReference>
<evidence type="ECO:0000256" key="3">
    <source>
        <dbReference type="PROSITE-ProRule" id="PRU00339"/>
    </source>
</evidence>
<dbReference type="InterPro" id="IPR003107">
    <property type="entry name" value="HAT"/>
</dbReference>
<dbReference type="EMBL" id="JAAEDK010000030">
    <property type="protein sequence ID" value="MBR0660413.1"/>
    <property type="molecule type" value="Genomic_DNA"/>
</dbReference>
<dbReference type="Pfam" id="PF14559">
    <property type="entry name" value="TPR_19"/>
    <property type="match status" value="3"/>
</dbReference>
<evidence type="ECO:0000313" key="7">
    <source>
        <dbReference type="Proteomes" id="UP001138708"/>
    </source>
</evidence>
<dbReference type="PANTHER" id="PTHR45586:SF14">
    <property type="entry name" value="TETRATRICOPEPTIDE TPR_2 REPEAT PROTEIN"/>
    <property type="match status" value="1"/>
</dbReference>
<dbReference type="InterPro" id="IPR019734">
    <property type="entry name" value="TPR_rpt"/>
</dbReference>
<feature type="repeat" description="TPR" evidence="3">
    <location>
        <begin position="170"/>
        <end position="203"/>
    </location>
</feature>
<evidence type="ECO:0000256" key="2">
    <source>
        <dbReference type="ARBA" id="ARBA00022803"/>
    </source>
</evidence>
<proteinExistence type="predicted"/>
<dbReference type="GO" id="GO:0006396">
    <property type="term" value="P:RNA processing"/>
    <property type="evidence" value="ECO:0007669"/>
    <property type="project" value="InterPro"/>
</dbReference>
<evidence type="ECO:0000313" key="4">
    <source>
        <dbReference type="EMBL" id="MBR0660413.1"/>
    </source>
</evidence>
<evidence type="ECO:0000256" key="1">
    <source>
        <dbReference type="ARBA" id="ARBA00022737"/>
    </source>
</evidence>
<dbReference type="InterPro" id="IPR051012">
    <property type="entry name" value="CellSynth/LPSAsmb/PSIAsmb"/>
</dbReference>
<organism evidence="4 7">
    <name type="scientific">Neoroseomonas oryzicola</name>
    <dbReference type="NCBI Taxonomy" id="535904"/>
    <lineage>
        <taxon>Bacteria</taxon>
        <taxon>Pseudomonadati</taxon>
        <taxon>Pseudomonadota</taxon>
        <taxon>Alphaproteobacteria</taxon>
        <taxon>Acetobacterales</taxon>
        <taxon>Acetobacteraceae</taxon>
        <taxon>Neoroseomonas</taxon>
    </lineage>
</organism>
<dbReference type="InterPro" id="IPR011990">
    <property type="entry name" value="TPR-like_helical_dom_sf"/>
</dbReference>
<keyword evidence="1" id="KW-0677">Repeat</keyword>
<dbReference type="Pfam" id="PF13181">
    <property type="entry name" value="TPR_8"/>
    <property type="match status" value="1"/>
</dbReference>
<dbReference type="RefSeq" id="WP_168041221.1">
    <property type="nucleotide sequence ID" value="NZ_JAAEDK010000030.1"/>
</dbReference>
<reference evidence="4" key="1">
    <citation type="submission" date="2020-01" db="EMBL/GenBank/DDBJ databases">
        <authorList>
            <person name="Rat A."/>
        </authorList>
    </citation>
    <scope>NUCLEOTIDE SEQUENCE</scope>
    <source>
        <strain evidence="4">LMG 31161</strain>
    </source>
</reference>
<accession>A0A9X9WJA3</accession>
<reference evidence="4" key="3">
    <citation type="journal article" date="2021" name="Syst. Appl. Microbiol.">
        <title>Roseomonas hellenica sp. nov., isolated from roots of wild-growing Alkanna tinctoria.</title>
        <authorList>
            <person name="Rat A."/>
            <person name="Naranjo H.D."/>
            <person name="Lebbe L."/>
            <person name="Cnockaert M."/>
            <person name="Krigas N."/>
            <person name="Grigoriadou K."/>
            <person name="Maloupa E."/>
            <person name="Willems A."/>
        </authorList>
    </citation>
    <scope>NUCLEOTIDE SEQUENCE</scope>
    <source>
        <strain evidence="4">LMG 31161</strain>
    </source>
</reference>
<dbReference type="SMART" id="SM00028">
    <property type="entry name" value="TPR"/>
    <property type="match status" value="10"/>
</dbReference>
<dbReference type="PANTHER" id="PTHR45586">
    <property type="entry name" value="TPR REPEAT-CONTAINING PROTEIN PA4667"/>
    <property type="match status" value="1"/>
</dbReference>
<dbReference type="Gene3D" id="1.25.40.10">
    <property type="entry name" value="Tetratricopeptide repeat domain"/>
    <property type="match status" value="4"/>
</dbReference>
<dbReference type="EMBL" id="JAAVUP010000002">
    <property type="protein sequence ID" value="NKE17363.1"/>
    <property type="molecule type" value="Genomic_DNA"/>
</dbReference>
<dbReference type="Proteomes" id="UP000746741">
    <property type="component" value="Unassembled WGS sequence"/>
</dbReference>
<evidence type="ECO:0000313" key="5">
    <source>
        <dbReference type="EMBL" id="NKE17363.1"/>
    </source>
</evidence>
<protein>
    <submittedName>
        <fullName evidence="4">Tetratricopeptide repeat protein</fullName>
    </submittedName>
</protein>
<keyword evidence="2 3" id="KW-0802">TPR repeat</keyword>
<dbReference type="SMART" id="SM00386">
    <property type="entry name" value="HAT"/>
    <property type="match status" value="4"/>
</dbReference>
<dbReference type="AlphaFoldDB" id="A0A9X9WJA3"/>
<gene>
    <name evidence="5" type="ORF">GWK15_10450</name>
    <name evidence="4" type="ORF">GXW75_14225</name>
</gene>
<keyword evidence="6" id="KW-1185">Reference proteome</keyword>
<reference evidence="5 6" key="2">
    <citation type="submission" date="2020-02" db="EMBL/GenBank/DDBJ databases">
        <authorList>
            <person name="Sun Q."/>
            <person name="Inoue M."/>
        </authorList>
    </citation>
    <scope>NUCLEOTIDE SEQUENCE [LARGE SCALE GENOMIC DNA]</scope>
    <source>
        <strain evidence="5 6">KCTC 22478</strain>
    </source>
</reference>
<evidence type="ECO:0000313" key="6">
    <source>
        <dbReference type="Proteomes" id="UP000746741"/>
    </source>
</evidence>
<dbReference type="Proteomes" id="UP001138708">
    <property type="component" value="Unassembled WGS sequence"/>
</dbReference>